<comment type="caution">
    <text evidence="2">The sequence shown here is derived from an EMBL/GenBank/DDBJ whole genome shotgun (WGS) entry which is preliminary data.</text>
</comment>
<evidence type="ECO:0000256" key="1">
    <source>
        <dbReference type="SAM" id="MobiDB-lite"/>
    </source>
</evidence>
<keyword evidence="3" id="KW-1185">Reference proteome</keyword>
<reference evidence="2 3" key="1">
    <citation type="submission" date="2019-05" db="EMBL/GenBank/DDBJ databases">
        <title>Another draft genome of Portunus trituberculatus and its Hox gene families provides insights of decapod evolution.</title>
        <authorList>
            <person name="Jeong J.-H."/>
            <person name="Song I."/>
            <person name="Kim S."/>
            <person name="Choi T."/>
            <person name="Kim D."/>
            <person name="Ryu S."/>
            <person name="Kim W."/>
        </authorList>
    </citation>
    <scope>NUCLEOTIDE SEQUENCE [LARGE SCALE GENOMIC DNA]</scope>
    <source>
        <tissue evidence="2">Muscle</tissue>
    </source>
</reference>
<dbReference type="Proteomes" id="UP000324222">
    <property type="component" value="Unassembled WGS sequence"/>
</dbReference>
<dbReference type="EMBL" id="VSRR010001665">
    <property type="protein sequence ID" value="MPC26888.1"/>
    <property type="molecule type" value="Genomic_DNA"/>
</dbReference>
<proteinExistence type="predicted"/>
<protein>
    <submittedName>
        <fullName evidence="2">Uncharacterized protein</fullName>
    </submittedName>
</protein>
<name>A0A5B7DZH6_PORTR</name>
<sequence length="63" mass="7238">MSFPSPRTASKGHPRAQHAVTQARYFVVRRQSHRAFNDGDKDRVTTKDDVAFSSLYADEWGQR</sequence>
<evidence type="ECO:0000313" key="2">
    <source>
        <dbReference type="EMBL" id="MPC26888.1"/>
    </source>
</evidence>
<gene>
    <name evidence="2" type="ORF">E2C01_020039</name>
</gene>
<feature type="region of interest" description="Disordered" evidence="1">
    <location>
        <begin position="1"/>
        <end position="21"/>
    </location>
</feature>
<evidence type="ECO:0000313" key="3">
    <source>
        <dbReference type="Proteomes" id="UP000324222"/>
    </source>
</evidence>
<organism evidence="2 3">
    <name type="scientific">Portunus trituberculatus</name>
    <name type="common">Swimming crab</name>
    <name type="synonym">Neptunus trituberculatus</name>
    <dbReference type="NCBI Taxonomy" id="210409"/>
    <lineage>
        <taxon>Eukaryota</taxon>
        <taxon>Metazoa</taxon>
        <taxon>Ecdysozoa</taxon>
        <taxon>Arthropoda</taxon>
        <taxon>Crustacea</taxon>
        <taxon>Multicrustacea</taxon>
        <taxon>Malacostraca</taxon>
        <taxon>Eumalacostraca</taxon>
        <taxon>Eucarida</taxon>
        <taxon>Decapoda</taxon>
        <taxon>Pleocyemata</taxon>
        <taxon>Brachyura</taxon>
        <taxon>Eubrachyura</taxon>
        <taxon>Portunoidea</taxon>
        <taxon>Portunidae</taxon>
        <taxon>Portuninae</taxon>
        <taxon>Portunus</taxon>
    </lineage>
</organism>
<dbReference type="AlphaFoldDB" id="A0A5B7DZH6"/>
<accession>A0A5B7DZH6</accession>